<organism evidence="1 2">
    <name type="scientific">Neolamprologus brichardi</name>
    <name type="common">Fairy cichlid</name>
    <name type="synonym">Lamprologus brichardi</name>
    <dbReference type="NCBI Taxonomy" id="32507"/>
    <lineage>
        <taxon>Eukaryota</taxon>
        <taxon>Metazoa</taxon>
        <taxon>Chordata</taxon>
        <taxon>Craniata</taxon>
        <taxon>Vertebrata</taxon>
        <taxon>Euteleostomi</taxon>
        <taxon>Actinopterygii</taxon>
        <taxon>Neopterygii</taxon>
        <taxon>Teleostei</taxon>
        <taxon>Neoteleostei</taxon>
        <taxon>Acanthomorphata</taxon>
        <taxon>Ovalentaria</taxon>
        <taxon>Cichlomorphae</taxon>
        <taxon>Cichliformes</taxon>
        <taxon>Cichlidae</taxon>
        <taxon>African cichlids</taxon>
        <taxon>Pseudocrenilabrinae</taxon>
        <taxon>Lamprologini</taxon>
        <taxon>Neolamprologus</taxon>
    </lineage>
</organism>
<proteinExistence type="predicted"/>
<dbReference type="Ensembl" id="ENSNBRT00000004524.1">
    <property type="protein sequence ID" value="ENSNBRP00000004386.1"/>
    <property type="gene ID" value="ENSNBRG00000003494.1"/>
</dbReference>
<dbReference type="Bgee" id="ENSNBRG00000003494">
    <property type="expression patterns" value="Expressed in mesonephros and 5 other cell types or tissues"/>
</dbReference>
<dbReference type="InterPro" id="IPR027417">
    <property type="entry name" value="P-loop_NTPase"/>
</dbReference>
<dbReference type="GeneTree" id="ENSGT00940000155098"/>
<protein>
    <submittedName>
        <fullName evidence="1">Uncharacterized protein</fullName>
    </submittedName>
</protein>
<reference evidence="1" key="1">
    <citation type="submission" date="2025-08" db="UniProtKB">
        <authorList>
            <consortium name="Ensembl"/>
        </authorList>
    </citation>
    <scope>IDENTIFICATION</scope>
</reference>
<evidence type="ECO:0000313" key="1">
    <source>
        <dbReference type="Ensembl" id="ENSNBRP00000004386.1"/>
    </source>
</evidence>
<dbReference type="AlphaFoldDB" id="A0A3Q4G7Q0"/>
<dbReference type="PANTHER" id="PTHR18884">
    <property type="entry name" value="SEPTIN"/>
    <property type="match status" value="1"/>
</dbReference>
<reference evidence="1" key="2">
    <citation type="submission" date="2025-09" db="UniProtKB">
        <authorList>
            <consortium name="Ensembl"/>
        </authorList>
    </citation>
    <scope>IDENTIFICATION</scope>
</reference>
<sequence>LCFQTPLQFTSHHKPFGYVGFASLPDQVHRKSSVEVGESGLVKSTLINSLFLTDLYSKDCPETVLPLGVALCTLSVRAIFNGTKCDILYIK</sequence>
<keyword evidence="2" id="KW-1185">Reference proteome</keyword>
<accession>A0A3Q4G7Q0</accession>
<dbReference type="Proteomes" id="UP000261580">
    <property type="component" value="Unassembled WGS sequence"/>
</dbReference>
<evidence type="ECO:0000313" key="2">
    <source>
        <dbReference type="Proteomes" id="UP000261580"/>
    </source>
</evidence>
<dbReference type="Gene3D" id="3.40.50.300">
    <property type="entry name" value="P-loop containing nucleotide triphosphate hydrolases"/>
    <property type="match status" value="1"/>
</dbReference>
<name>A0A3Q4G7Q0_NEOBR</name>